<dbReference type="PANTHER" id="PTHR40038:SF1">
    <property type="entry name" value="MEMBRANE-ASSOCIATED PROTEIN TCAA"/>
    <property type="match status" value="1"/>
</dbReference>
<dbReference type="InterPro" id="IPR025582">
    <property type="entry name" value="YARHG_dom"/>
</dbReference>
<feature type="compositionally biased region" description="Basic and acidic residues" evidence="1">
    <location>
        <begin position="32"/>
        <end position="41"/>
    </location>
</feature>
<feature type="transmembrane region" description="Helical" evidence="2">
    <location>
        <begin position="70"/>
        <end position="93"/>
    </location>
</feature>
<evidence type="ECO:0000313" key="5">
    <source>
        <dbReference type="Proteomes" id="UP000647235"/>
    </source>
</evidence>
<proteinExistence type="predicted"/>
<protein>
    <submittedName>
        <fullName evidence="4">YARHG domain-containing protein</fullName>
    </submittedName>
</protein>
<dbReference type="SUPFAM" id="SSF89260">
    <property type="entry name" value="Collagen-binding domain"/>
    <property type="match status" value="1"/>
</dbReference>
<feature type="region of interest" description="Disordered" evidence="1">
    <location>
        <begin position="97"/>
        <end position="131"/>
    </location>
</feature>
<keyword evidence="2" id="KW-0472">Membrane</keyword>
<dbReference type="Proteomes" id="UP000647235">
    <property type="component" value="Unassembled WGS sequence"/>
</dbReference>
<gene>
    <name evidence="4" type="ORF">H8S07_12335</name>
</gene>
<dbReference type="RefSeq" id="WP_118519568.1">
    <property type="nucleotide sequence ID" value="NZ_JACOOY010000018.1"/>
</dbReference>
<keyword evidence="2" id="KW-1133">Transmembrane helix</keyword>
<dbReference type="SMART" id="SM01324">
    <property type="entry name" value="YARHG"/>
    <property type="match status" value="1"/>
</dbReference>
<dbReference type="Gene3D" id="1.20.58.1690">
    <property type="match status" value="1"/>
</dbReference>
<reference evidence="4 5" key="1">
    <citation type="submission" date="2020-08" db="EMBL/GenBank/DDBJ databases">
        <title>Genome public.</title>
        <authorList>
            <person name="Liu C."/>
            <person name="Sun Q."/>
        </authorList>
    </citation>
    <scope>NUCLEOTIDE SEQUENCE [LARGE SCALE GENOMIC DNA]</scope>
    <source>
        <strain evidence="4 5">NSJ-36</strain>
    </source>
</reference>
<dbReference type="Pfam" id="PF13240">
    <property type="entry name" value="Zn_Ribbon_1"/>
    <property type="match status" value="1"/>
</dbReference>
<feature type="compositionally biased region" description="Acidic residues" evidence="1">
    <location>
        <begin position="42"/>
        <end position="56"/>
    </location>
</feature>
<dbReference type="PANTHER" id="PTHR40038">
    <property type="entry name" value="MEMBRANE-ASSOCIATED PROTEIN TCAA"/>
    <property type="match status" value="1"/>
</dbReference>
<feature type="domain" description="YARHG" evidence="3">
    <location>
        <begin position="283"/>
        <end position="367"/>
    </location>
</feature>
<dbReference type="Pfam" id="PF13308">
    <property type="entry name" value="YARHG"/>
    <property type="match status" value="1"/>
</dbReference>
<keyword evidence="5" id="KW-1185">Reference proteome</keyword>
<evidence type="ECO:0000313" key="4">
    <source>
        <dbReference type="EMBL" id="MBC5666026.1"/>
    </source>
</evidence>
<keyword evidence="2" id="KW-0812">Transmembrane</keyword>
<name>A0ABR7EXE6_9FIRM</name>
<comment type="caution">
    <text evidence="4">The sequence shown here is derived from an EMBL/GenBank/DDBJ whole genome shotgun (WGS) entry which is preliminary data.</text>
</comment>
<dbReference type="EMBL" id="JACOOY010000018">
    <property type="protein sequence ID" value="MBC5666026.1"/>
    <property type="molecule type" value="Genomic_DNA"/>
</dbReference>
<feature type="compositionally biased region" description="Basic and acidic residues" evidence="1">
    <location>
        <begin position="100"/>
        <end position="123"/>
    </location>
</feature>
<organism evidence="4 5">
    <name type="scientific">Dorea hominis</name>
    <dbReference type="NCBI Taxonomy" id="2763040"/>
    <lineage>
        <taxon>Bacteria</taxon>
        <taxon>Bacillati</taxon>
        <taxon>Bacillota</taxon>
        <taxon>Clostridia</taxon>
        <taxon>Lachnospirales</taxon>
        <taxon>Lachnospiraceae</taxon>
        <taxon>Dorea</taxon>
    </lineage>
</organism>
<evidence type="ECO:0000259" key="3">
    <source>
        <dbReference type="SMART" id="SM01324"/>
    </source>
</evidence>
<sequence>MGERARFCPNCGRPIEPGAMFCAHCGHKTETEEAPAVHETPDANEEFATEWPDEQEERVQKNEPKGSKNLVIILGIVCAVMAVVIIALVVFGLGRSPKKTKPETKTETTEQKEPEKKEVKDSNEPNDSINQAITLEEGKPVTGYIDSKDDVDYFVISTQKEGTAEVKFSYTPSNDQGGLGWKVNYPDKGTTKTELCMLGEGTKTLKFELQKGDNYIFVTGDTEASKKIEDVVTETPYYITAESIKVKQTAKKKTNNNANNRGNTSKIIVINPYDNQRHYISSSGYVIPYSSDYLLDYSDISGLSSAELRLARNEIYAREGRLFDDQSLQVYFDSQAWYNGYIAPKDFKDSYLSPIEKKNVDFIKKYE</sequence>
<accession>A0ABR7EXE6</accession>
<feature type="region of interest" description="Disordered" evidence="1">
    <location>
        <begin position="32"/>
        <end position="63"/>
    </location>
</feature>
<evidence type="ECO:0000256" key="2">
    <source>
        <dbReference type="SAM" id="Phobius"/>
    </source>
</evidence>
<evidence type="ECO:0000256" key="1">
    <source>
        <dbReference type="SAM" id="MobiDB-lite"/>
    </source>
</evidence>
<dbReference type="InterPro" id="IPR038434">
    <property type="entry name" value="YARHG_sf"/>
</dbReference>
<dbReference type="Gene3D" id="2.60.120.380">
    <property type="match status" value="1"/>
</dbReference>
<dbReference type="InterPro" id="IPR026870">
    <property type="entry name" value="Zinc_ribbon_dom"/>
</dbReference>